<dbReference type="SMART" id="SM00129">
    <property type="entry name" value="KISc"/>
    <property type="match status" value="1"/>
</dbReference>
<evidence type="ECO:0000256" key="4">
    <source>
        <dbReference type="ARBA" id="ARBA00023054"/>
    </source>
</evidence>
<keyword evidence="5 6" id="KW-0505">Motor protein</keyword>
<evidence type="ECO:0000259" key="9">
    <source>
        <dbReference type="PROSITE" id="PS50067"/>
    </source>
</evidence>
<reference evidence="10 12" key="1">
    <citation type="submission" date="2015-02" db="EMBL/GenBank/DDBJ databases">
        <authorList>
            <person name="Chooi Y.-H."/>
        </authorList>
    </citation>
    <scope>NUCLEOTIDE SEQUENCE [LARGE SCALE GENOMIC DNA]</scope>
    <source>
        <strain evidence="10">E3</strain>
    </source>
</reference>
<keyword evidence="3 6" id="KW-0067">ATP-binding</keyword>
<dbReference type="STRING" id="37360.A0A0G4ILL8"/>
<dbReference type="Proteomes" id="UP000290189">
    <property type="component" value="Unassembled WGS sequence"/>
</dbReference>
<geneLocation type="mitochondrion" evidence="11"/>
<proteinExistence type="inferred from homology"/>
<sequence>MVADEDPRPGTSQSGNDADDSDCSAVTAVPIRYEDAKSTAPGTTTVVPQPAELSNIVVVVRKRPQNEREKAAGGRDVIRVMDGRLVVLLDSTSSSSDFLRHGRTREKQYMFDHAFDEFCTQEDVYEHTTKPLIDAVASGYNASVFAYGSTGAGKTHTMMGTPSQPGIMILALEDLFSHVSSITDSVFKVTLSYLEVYNENLRDLLRPSTTNLSLREDPLRGIQVSGVSEIVANSAQEVMELLRLGNANRTTEPTAANQTSSRSHAVLQIVVEQRDRTPSTTETLRVGKLSLIDLAGSERAAITQNRGLRMIEGANINRSLLALGNCITALGSNSSFVPFRDSKLTRMLKDSLGGNTKTVMITNVSPCDQSFEDTHNALKYANRAKNIRTTARSNVVEVSHHVAKYTEIISDLRREISSLKCQMRVSSLMQQRRDTKSLTHQLELEHWLSARDMTTWAEARQKLQAIFDERKQVADSISAIKIRNLDAVRELRKARILNKLGEPVEKDVGALEHEITSGSQQVQRLKKRDNDLVQREKELRAQVGLAGVNASQTISQILDLEMDMHNVKVENLKLQHGRAESDKGHADWIESLQDQVRIRDRIIADQKAALRSQDIVLSRPESRFPDPVQDAARLAAPAPPSSSAPMPKADGEREPPPIIATPAKVPSAPASSSPSPVPPDPLPAPSIHPPLVSRPSMARPSKTGDTRAPIRERKPFRSVVMPSVTVSSRLQAIAGLGQGTVGAQRARRSLGEAGSTMLPAAEGPRRPAPKGFAAAITRRIRAAGGRRVEIKRTETPKLSRRASLAPSRSMSRRSLHLDEAPALPDAISTALQHTRSLRAKYVDSPTVSHDPGEMSC</sequence>
<evidence type="ECO:0000313" key="11">
    <source>
        <dbReference type="EMBL" id="SPQ93412.1"/>
    </source>
</evidence>
<dbReference type="Gene3D" id="3.40.850.10">
    <property type="entry name" value="Kinesin motor domain"/>
    <property type="match status" value="1"/>
</dbReference>
<gene>
    <name evidence="10" type="ORF">PBRA_004733</name>
    <name evidence="11" type="ORF">PLBR_LOCUS627</name>
</gene>
<comment type="similarity">
    <text evidence="6 7">Belongs to the TRAFAC class myosin-kinesin ATPase superfamily. Kinesin family.</text>
</comment>
<dbReference type="InterPro" id="IPR027417">
    <property type="entry name" value="P-loop_NTPase"/>
</dbReference>
<keyword evidence="11" id="KW-0496">Mitochondrion</keyword>
<dbReference type="EMBL" id="CDSF01000046">
    <property type="protein sequence ID" value="CEO96043.1"/>
    <property type="molecule type" value="Genomic_DNA"/>
</dbReference>
<evidence type="ECO:0000313" key="10">
    <source>
        <dbReference type="EMBL" id="CEO96043.1"/>
    </source>
</evidence>
<evidence type="ECO:0000256" key="2">
    <source>
        <dbReference type="ARBA" id="ARBA00022741"/>
    </source>
</evidence>
<evidence type="ECO:0000256" key="8">
    <source>
        <dbReference type="SAM" id="MobiDB-lite"/>
    </source>
</evidence>
<dbReference type="GO" id="GO:0005874">
    <property type="term" value="C:microtubule"/>
    <property type="evidence" value="ECO:0007669"/>
    <property type="project" value="UniProtKB-KW"/>
</dbReference>
<evidence type="ECO:0000256" key="3">
    <source>
        <dbReference type="ARBA" id="ARBA00022840"/>
    </source>
</evidence>
<protein>
    <recommendedName>
        <fullName evidence="7">Kinesin-like protein</fullName>
    </recommendedName>
</protein>
<evidence type="ECO:0000256" key="7">
    <source>
        <dbReference type="RuleBase" id="RU000394"/>
    </source>
</evidence>
<evidence type="ECO:0000313" key="13">
    <source>
        <dbReference type="Proteomes" id="UP000290189"/>
    </source>
</evidence>
<feature type="region of interest" description="Disordered" evidence="8">
    <location>
        <begin position="784"/>
        <end position="822"/>
    </location>
</feature>
<keyword evidence="4" id="KW-0175">Coiled coil</keyword>
<feature type="compositionally biased region" description="Basic and acidic residues" evidence="8">
    <location>
        <begin position="786"/>
        <end position="797"/>
    </location>
</feature>
<evidence type="ECO:0000256" key="6">
    <source>
        <dbReference type="PROSITE-ProRule" id="PRU00283"/>
    </source>
</evidence>
<keyword evidence="12" id="KW-1185">Reference proteome</keyword>
<dbReference type="EMBL" id="OVEO01000001">
    <property type="protein sequence ID" value="SPQ93412.1"/>
    <property type="molecule type" value="Genomic_DNA"/>
</dbReference>
<keyword evidence="2 6" id="KW-0547">Nucleotide-binding</keyword>
<dbReference type="GO" id="GO:0003777">
    <property type="term" value="F:microtubule motor activity"/>
    <property type="evidence" value="ECO:0007669"/>
    <property type="project" value="InterPro"/>
</dbReference>
<dbReference type="Proteomes" id="UP000039324">
    <property type="component" value="Unassembled WGS sequence"/>
</dbReference>
<dbReference type="Pfam" id="PF00225">
    <property type="entry name" value="Kinesin"/>
    <property type="match status" value="1"/>
</dbReference>
<dbReference type="InterPro" id="IPR036961">
    <property type="entry name" value="Kinesin_motor_dom_sf"/>
</dbReference>
<dbReference type="CDD" id="cd01370">
    <property type="entry name" value="KISc_KIP3_like"/>
    <property type="match status" value="1"/>
</dbReference>
<dbReference type="PANTHER" id="PTHR47968:SF13">
    <property type="entry name" value="KINESIN-LIKE PROTEIN KIF19 ISOFORM X1"/>
    <property type="match status" value="1"/>
</dbReference>
<feature type="region of interest" description="Disordered" evidence="8">
    <location>
        <begin position="633"/>
        <end position="716"/>
    </location>
</feature>
<feature type="region of interest" description="Disordered" evidence="8">
    <location>
        <begin position="738"/>
        <end position="772"/>
    </location>
</feature>
<dbReference type="InterPro" id="IPR001752">
    <property type="entry name" value="Kinesin_motor_dom"/>
</dbReference>
<reference evidence="11 13" key="2">
    <citation type="submission" date="2018-03" db="EMBL/GenBank/DDBJ databases">
        <authorList>
            <person name="Fogelqvist J."/>
        </authorList>
    </citation>
    <scope>NUCLEOTIDE SEQUENCE [LARGE SCALE GENOMIC DNA]</scope>
</reference>
<evidence type="ECO:0000256" key="5">
    <source>
        <dbReference type="ARBA" id="ARBA00023175"/>
    </source>
</evidence>
<dbReference type="SUPFAM" id="SSF52540">
    <property type="entry name" value="P-loop containing nucleoside triphosphate hydrolases"/>
    <property type="match status" value="1"/>
</dbReference>
<evidence type="ECO:0000256" key="1">
    <source>
        <dbReference type="ARBA" id="ARBA00022701"/>
    </source>
</evidence>
<accession>A0A0G4ILL8</accession>
<dbReference type="AlphaFoldDB" id="A0A0G4ILL8"/>
<dbReference type="PRINTS" id="PR00380">
    <property type="entry name" value="KINESINHEAVY"/>
</dbReference>
<dbReference type="PROSITE" id="PS00411">
    <property type="entry name" value="KINESIN_MOTOR_1"/>
    <property type="match status" value="1"/>
</dbReference>
<dbReference type="GO" id="GO:0008017">
    <property type="term" value="F:microtubule binding"/>
    <property type="evidence" value="ECO:0007669"/>
    <property type="project" value="InterPro"/>
</dbReference>
<dbReference type="InterPro" id="IPR019821">
    <property type="entry name" value="Kinesin_motor_CS"/>
</dbReference>
<feature type="binding site" evidence="6">
    <location>
        <begin position="148"/>
        <end position="155"/>
    </location>
    <ligand>
        <name>ATP</name>
        <dbReference type="ChEBI" id="CHEBI:30616"/>
    </ligand>
</feature>
<dbReference type="OrthoDB" id="3176171at2759"/>
<organism evidence="10 12">
    <name type="scientific">Plasmodiophora brassicae</name>
    <name type="common">Clubroot disease agent</name>
    <dbReference type="NCBI Taxonomy" id="37360"/>
    <lineage>
        <taxon>Eukaryota</taxon>
        <taxon>Sar</taxon>
        <taxon>Rhizaria</taxon>
        <taxon>Endomyxa</taxon>
        <taxon>Phytomyxea</taxon>
        <taxon>Plasmodiophorida</taxon>
        <taxon>Plasmodiophoridae</taxon>
        <taxon>Plasmodiophora</taxon>
    </lineage>
</organism>
<dbReference type="PANTHER" id="PTHR47968">
    <property type="entry name" value="CENTROMERE PROTEIN E"/>
    <property type="match status" value="1"/>
</dbReference>
<dbReference type="PROSITE" id="PS50067">
    <property type="entry name" value="KINESIN_MOTOR_2"/>
    <property type="match status" value="1"/>
</dbReference>
<dbReference type="FunFam" id="3.40.850.10:FF:000056">
    <property type="entry name" value="Kinesin-like protein"/>
    <property type="match status" value="1"/>
</dbReference>
<name>A0A0G4ILL8_PLABS</name>
<evidence type="ECO:0000313" key="12">
    <source>
        <dbReference type="Proteomes" id="UP000039324"/>
    </source>
</evidence>
<feature type="domain" description="Kinesin motor" evidence="9">
    <location>
        <begin position="55"/>
        <end position="387"/>
    </location>
</feature>
<feature type="region of interest" description="Disordered" evidence="8">
    <location>
        <begin position="1"/>
        <end position="46"/>
    </location>
</feature>
<feature type="compositionally biased region" description="Low complexity" evidence="8">
    <location>
        <begin position="662"/>
        <end position="674"/>
    </location>
</feature>
<dbReference type="GO" id="GO:0005524">
    <property type="term" value="F:ATP binding"/>
    <property type="evidence" value="ECO:0007669"/>
    <property type="project" value="UniProtKB-UniRule"/>
</dbReference>
<feature type="compositionally biased region" description="Basic and acidic residues" evidence="8">
    <location>
        <begin position="702"/>
        <end position="715"/>
    </location>
</feature>
<dbReference type="InterPro" id="IPR027640">
    <property type="entry name" value="Kinesin-like_fam"/>
</dbReference>
<dbReference type="OMA" id="YFNREAY"/>
<feature type="compositionally biased region" description="Pro residues" evidence="8">
    <location>
        <begin position="675"/>
        <end position="688"/>
    </location>
</feature>
<dbReference type="GO" id="GO:0007018">
    <property type="term" value="P:microtubule-based movement"/>
    <property type="evidence" value="ECO:0007669"/>
    <property type="project" value="InterPro"/>
</dbReference>
<keyword evidence="1 7" id="KW-0493">Microtubule</keyword>